<dbReference type="AlphaFoldDB" id="A0A5K7X4U1"/>
<evidence type="ECO:0000313" key="1">
    <source>
        <dbReference type="EMBL" id="BBO31560.1"/>
    </source>
</evidence>
<organism evidence="1 2">
    <name type="scientific">Lacipirellula parvula</name>
    <dbReference type="NCBI Taxonomy" id="2650471"/>
    <lineage>
        <taxon>Bacteria</taxon>
        <taxon>Pseudomonadati</taxon>
        <taxon>Planctomycetota</taxon>
        <taxon>Planctomycetia</taxon>
        <taxon>Pirellulales</taxon>
        <taxon>Lacipirellulaceae</taxon>
        <taxon>Lacipirellula</taxon>
    </lineage>
</organism>
<gene>
    <name evidence="1" type="ORF">PLANPX_1172</name>
</gene>
<reference evidence="2" key="1">
    <citation type="submission" date="2019-10" db="EMBL/GenBank/DDBJ databases">
        <title>Lacipirellula parvula gen. nov., sp. nov., representing a lineage of planctomycetes widespread in freshwater anoxic habitats, and description of the family Lacipirellulaceae.</title>
        <authorList>
            <person name="Dedysh S.N."/>
            <person name="Kulichevskaya I.S."/>
            <person name="Beletsky A.V."/>
            <person name="Rakitin A.L."/>
            <person name="Mardanov A.V."/>
            <person name="Ivanova A.A."/>
            <person name="Saltykova V.X."/>
            <person name="Rijpstra W.I.C."/>
            <person name="Sinninghe Damste J.S."/>
            <person name="Ravin N.V."/>
        </authorList>
    </citation>
    <scope>NUCLEOTIDE SEQUENCE [LARGE SCALE GENOMIC DNA]</scope>
    <source>
        <strain evidence="2">PX69</strain>
    </source>
</reference>
<proteinExistence type="predicted"/>
<evidence type="ECO:0000313" key="2">
    <source>
        <dbReference type="Proteomes" id="UP000326837"/>
    </source>
</evidence>
<dbReference type="Proteomes" id="UP000326837">
    <property type="component" value="Chromosome"/>
</dbReference>
<dbReference type="KEGG" id="lpav:PLANPX_1172"/>
<name>A0A5K7X4U1_9BACT</name>
<dbReference type="EMBL" id="AP021861">
    <property type="protein sequence ID" value="BBO31560.1"/>
    <property type="molecule type" value="Genomic_DNA"/>
</dbReference>
<keyword evidence="2" id="KW-1185">Reference proteome</keyword>
<accession>A0A5K7X4U1</accession>
<sequence>MRRALAVFGFRISVWVKMRGLILRAKLPLIRQSWSNARQWMSSSFATCELLASSLPALFSYQ</sequence>
<protein>
    <submittedName>
        <fullName evidence="1">Uncharacterized protein</fullName>
    </submittedName>
</protein>